<organism evidence="2 3">
    <name type="scientific">Winogradskyella alexanderae</name>
    <dbReference type="NCBI Taxonomy" id="2877123"/>
    <lineage>
        <taxon>Bacteria</taxon>
        <taxon>Pseudomonadati</taxon>
        <taxon>Bacteroidota</taxon>
        <taxon>Flavobacteriia</taxon>
        <taxon>Flavobacteriales</taxon>
        <taxon>Flavobacteriaceae</taxon>
        <taxon>Winogradskyella</taxon>
    </lineage>
</organism>
<dbReference type="InterPro" id="IPR002109">
    <property type="entry name" value="Glutaredoxin"/>
</dbReference>
<feature type="domain" description="Glutaredoxin" evidence="1">
    <location>
        <begin position="6"/>
        <end position="65"/>
    </location>
</feature>
<evidence type="ECO:0000313" key="2">
    <source>
        <dbReference type="EMBL" id="MCA0132879.1"/>
    </source>
</evidence>
<dbReference type="RefSeq" id="WP_224528827.1">
    <property type="nucleotide sequence ID" value="NZ_JAIUJR010000006.1"/>
</dbReference>
<evidence type="ECO:0000313" key="3">
    <source>
        <dbReference type="Proteomes" id="UP001198901"/>
    </source>
</evidence>
<dbReference type="PROSITE" id="PS51354">
    <property type="entry name" value="GLUTAREDOXIN_2"/>
    <property type="match status" value="1"/>
</dbReference>
<dbReference type="Proteomes" id="UP001198901">
    <property type="component" value="Unassembled WGS sequence"/>
</dbReference>
<dbReference type="Gene3D" id="3.40.30.10">
    <property type="entry name" value="Glutaredoxin"/>
    <property type="match status" value="1"/>
</dbReference>
<dbReference type="EMBL" id="JAIUJR010000006">
    <property type="protein sequence ID" value="MCA0132879.1"/>
    <property type="molecule type" value="Genomic_DNA"/>
</dbReference>
<evidence type="ECO:0000259" key="1">
    <source>
        <dbReference type="Pfam" id="PF00462"/>
    </source>
</evidence>
<reference evidence="3" key="1">
    <citation type="submission" date="2023-07" db="EMBL/GenBank/DDBJ databases">
        <authorList>
            <person name="Yue Y."/>
        </authorList>
    </citation>
    <scope>NUCLEOTIDE SEQUENCE [LARGE SCALE GENOMIC DNA]</scope>
    <source>
        <strain evidence="3">D23</strain>
    </source>
</reference>
<protein>
    <submittedName>
        <fullName evidence="2">Glutaredoxin family protein</fullName>
    </submittedName>
</protein>
<dbReference type="InterPro" id="IPR036249">
    <property type="entry name" value="Thioredoxin-like_sf"/>
</dbReference>
<proteinExistence type="predicted"/>
<name>A0ABS7XU17_9FLAO</name>
<dbReference type="SUPFAM" id="SSF52833">
    <property type="entry name" value="Thioredoxin-like"/>
    <property type="match status" value="1"/>
</dbReference>
<keyword evidence="3" id="KW-1185">Reference proteome</keyword>
<dbReference type="Pfam" id="PF00462">
    <property type="entry name" value="Glutaredoxin"/>
    <property type="match status" value="1"/>
</dbReference>
<sequence length="85" mass="10293">MSHPIIKLFGAERCHKTKYYKEFLNSQNLNYEFLDVENNEDYANELRELYQNKRLNFPTITIGEKKLRNPSDEDVLKWLKKHESD</sequence>
<comment type="caution">
    <text evidence="2">The sequence shown here is derived from an EMBL/GenBank/DDBJ whole genome shotgun (WGS) entry which is preliminary data.</text>
</comment>
<gene>
    <name evidence="2" type="ORF">LBU54_09830</name>
</gene>
<accession>A0ABS7XU17</accession>